<evidence type="ECO:0000256" key="6">
    <source>
        <dbReference type="ARBA" id="ARBA00022989"/>
    </source>
</evidence>
<dbReference type="InterPro" id="IPR006741">
    <property type="entry name" value="AgrB"/>
</dbReference>
<reference evidence="9 10" key="1">
    <citation type="submission" date="2013-07" db="EMBL/GenBank/DDBJ databases">
        <authorList>
            <person name="Weinstock G."/>
            <person name="Sodergren E."/>
            <person name="Wylie T."/>
            <person name="Fulton L."/>
            <person name="Fulton R."/>
            <person name="Fronick C."/>
            <person name="O'Laughlin M."/>
            <person name="Godfrey J."/>
            <person name="Miner T."/>
            <person name="Herter B."/>
            <person name="Appelbaum E."/>
            <person name="Cordes M."/>
            <person name="Lek S."/>
            <person name="Wollam A."/>
            <person name="Pepin K.H."/>
            <person name="Palsikar V.B."/>
            <person name="Mitreva M."/>
            <person name="Wilson R.K."/>
        </authorList>
    </citation>
    <scope>NUCLEOTIDE SEQUENCE [LARGE SCALE GENOMIC DNA]</scope>
    <source>
        <strain evidence="9 10">ATCC 27760</strain>
    </source>
</reference>
<keyword evidence="3" id="KW-0645">Protease</keyword>
<dbReference type="PATRIC" id="fig|411473.3.peg.344"/>
<keyword evidence="7 8" id="KW-0472">Membrane</keyword>
<evidence type="ECO:0000256" key="5">
    <source>
        <dbReference type="ARBA" id="ARBA00022801"/>
    </source>
</evidence>
<dbReference type="Pfam" id="PF04647">
    <property type="entry name" value="AgrB"/>
    <property type="match status" value="1"/>
</dbReference>
<dbReference type="AlphaFoldDB" id="U2M620"/>
<accession>U2M620</accession>
<feature type="transmembrane region" description="Helical" evidence="8">
    <location>
        <begin position="34"/>
        <end position="61"/>
    </location>
</feature>
<keyword evidence="6 8" id="KW-1133">Transmembrane helix</keyword>
<organism evidence="9 10">
    <name type="scientific">Ruminococcus callidus ATCC 27760</name>
    <dbReference type="NCBI Taxonomy" id="411473"/>
    <lineage>
        <taxon>Bacteria</taxon>
        <taxon>Bacillati</taxon>
        <taxon>Bacillota</taxon>
        <taxon>Clostridia</taxon>
        <taxon>Eubacteriales</taxon>
        <taxon>Oscillospiraceae</taxon>
        <taxon>Ruminococcus</taxon>
    </lineage>
</organism>
<evidence type="ECO:0000256" key="4">
    <source>
        <dbReference type="ARBA" id="ARBA00022692"/>
    </source>
</evidence>
<dbReference type="eggNOG" id="COG4512">
    <property type="taxonomic scope" value="Bacteria"/>
</dbReference>
<dbReference type="RefSeq" id="WP_021682134.1">
    <property type="nucleotide sequence ID" value="NZ_KI260404.1"/>
</dbReference>
<dbReference type="OrthoDB" id="9815055at2"/>
<evidence type="ECO:0000256" key="3">
    <source>
        <dbReference type="ARBA" id="ARBA00022670"/>
    </source>
</evidence>
<keyword evidence="10" id="KW-1185">Reference proteome</keyword>
<comment type="caution">
    <text evidence="9">The sequence shown here is derived from an EMBL/GenBank/DDBJ whole genome shotgun (WGS) entry which is preliminary data.</text>
</comment>
<keyword evidence="4 8" id="KW-0812">Transmembrane</keyword>
<dbReference type="Proteomes" id="UP000016662">
    <property type="component" value="Unassembled WGS sequence"/>
</dbReference>
<proteinExistence type="predicted"/>
<dbReference type="GO" id="GO:0016020">
    <property type="term" value="C:membrane"/>
    <property type="evidence" value="ECO:0007669"/>
    <property type="project" value="InterPro"/>
</dbReference>
<dbReference type="SMART" id="SM00793">
    <property type="entry name" value="AgrB"/>
    <property type="match status" value="1"/>
</dbReference>
<dbReference type="EMBL" id="AWVF01000037">
    <property type="protein sequence ID" value="ERJ97184.1"/>
    <property type="molecule type" value="Genomic_DNA"/>
</dbReference>
<gene>
    <name evidence="9" type="ORF">RUMCAL_00457</name>
</gene>
<name>U2M620_9FIRM</name>
<keyword evidence="2" id="KW-0673">Quorum sensing</keyword>
<keyword evidence="1" id="KW-1003">Cell membrane</keyword>
<dbReference type="STRING" id="411473.RUMCAL_00457"/>
<protein>
    <submittedName>
        <fullName evidence="9">Accessory protein regulator protein B</fullName>
    </submittedName>
</protein>
<sequence length="193" mass="21804">MFAKLSDTIARSFVARGTISEERFSICRYGIKQLFSVCLNLLTTLCIGMVFGLVWESVLFTAAYIPLRSFAGGFHAKTPVRCYWYSAAMIAIVLALLRFVPFPLWTAVPVYMISSILLWLLAPVETSHKPLDELEQRVYRHRARLIWCVESLVMIGLFFLQLEQAGNCILLSMAALSVMLAAGKFQLHHTHQA</sequence>
<evidence type="ECO:0000256" key="8">
    <source>
        <dbReference type="SAM" id="Phobius"/>
    </source>
</evidence>
<evidence type="ECO:0000256" key="2">
    <source>
        <dbReference type="ARBA" id="ARBA00022654"/>
    </source>
</evidence>
<feature type="transmembrane region" description="Helical" evidence="8">
    <location>
        <begin position="106"/>
        <end position="124"/>
    </location>
</feature>
<dbReference type="GO" id="GO:0008233">
    <property type="term" value="F:peptidase activity"/>
    <property type="evidence" value="ECO:0007669"/>
    <property type="project" value="UniProtKB-KW"/>
</dbReference>
<feature type="transmembrane region" description="Helical" evidence="8">
    <location>
        <begin position="145"/>
        <end position="162"/>
    </location>
</feature>
<feature type="transmembrane region" description="Helical" evidence="8">
    <location>
        <begin position="82"/>
        <end position="100"/>
    </location>
</feature>
<evidence type="ECO:0000313" key="10">
    <source>
        <dbReference type="Proteomes" id="UP000016662"/>
    </source>
</evidence>
<evidence type="ECO:0000313" key="9">
    <source>
        <dbReference type="EMBL" id="ERJ97184.1"/>
    </source>
</evidence>
<evidence type="ECO:0000256" key="7">
    <source>
        <dbReference type="ARBA" id="ARBA00023136"/>
    </source>
</evidence>
<dbReference type="GO" id="GO:0006508">
    <property type="term" value="P:proteolysis"/>
    <property type="evidence" value="ECO:0007669"/>
    <property type="project" value="UniProtKB-KW"/>
</dbReference>
<dbReference type="GO" id="GO:0009372">
    <property type="term" value="P:quorum sensing"/>
    <property type="evidence" value="ECO:0007669"/>
    <property type="project" value="UniProtKB-KW"/>
</dbReference>
<dbReference type="HOGENOM" id="CLU_098969_1_2_9"/>
<keyword evidence="5" id="KW-0378">Hydrolase</keyword>
<evidence type="ECO:0000256" key="1">
    <source>
        <dbReference type="ARBA" id="ARBA00022475"/>
    </source>
</evidence>